<reference evidence="1 2" key="1">
    <citation type="journal article" date="2018" name="Mol. Biol. Evol.">
        <title>Broad Genomic Sampling Reveals a Smut Pathogenic Ancestry of the Fungal Clade Ustilaginomycotina.</title>
        <authorList>
            <person name="Kijpornyongpan T."/>
            <person name="Mondo S.J."/>
            <person name="Barry K."/>
            <person name="Sandor L."/>
            <person name="Lee J."/>
            <person name="Lipzen A."/>
            <person name="Pangilinan J."/>
            <person name="LaButti K."/>
            <person name="Hainaut M."/>
            <person name="Henrissat B."/>
            <person name="Grigoriev I.V."/>
            <person name="Spatafora J.W."/>
            <person name="Aime M.C."/>
        </authorList>
    </citation>
    <scope>NUCLEOTIDE SEQUENCE [LARGE SCALE GENOMIC DNA]</scope>
    <source>
        <strain evidence="1 2">MCA 4718</strain>
    </source>
</reference>
<gene>
    <name evidence="1" type="ORF">BCV69DRAFT_36277</name>
</gene>
<accession>A0A316U3I6</accession>
<dbReference type="PROSITE" id="PS51257">
    <property type="entry name" value="PROKAR_LIPOPROTEIN"/>
    <property type="match status" value="1"/>
</dbReference>
<sequence length="73" mass="8117">MGRAELGYRRSCYTIVPGHASVSMACYRHRHWCHTGPASERSCSARCCPSANVRDMVCISRGRLLRVATSEDS</sequence>
<name>A0A316U3I6_9BASI</name>
<dbReference type="EMBL" id="KZ819330">
    <property type="protein sequence ID" value="PWN19862.1"/>
    <property type="molecule type" value="Genomic_DNA"/>
</dbReference>
<protein>
    <submittedName>
        <fullName evidence="1">Uncharacterized protein</fullName>
    </submittedName>
</protein>
<evidence type="ECO:0000313" key="2">
    <source>
        <dbReference type="Proteomes" id="UP000245942"/>
    </source>
</evidence>
<evidence type="ECO:0000313" key="1">
    <source>
        <dbReference type="EMBL" id="PWN19862.1"/>
    </source>
</evidence>
<organism evidence="1 2">
    <name type="scientific">Pseudomicrostroma glucosiphilum</name>
    <dbReference type="NCBI Taxonomy" id="1684307"/>
    <lineage>
        <taxon>Eukaryota</taxon>
        <taxon>Fungi</taxon>
        <taxon>Dikarya</taxon>
        <taxon>Basidiomycota</taxon>
        <taxon>Ustilaginomycotina</taxon>
        <taxon>Exobasidiomycetes</taxon>
        <taxon>Microstromatales</taxon>
        <taxon>Microstromatales incertae sedis</taxon>
        <taxon>Pseudomicrostroma</taxon>
    </lineage>
</organism>
<proteinExistence type="predicted"/>
<dbReference type="Proteomes" id="UP000245942">
    <property type="component" value="Unassembled WGS sequence"/>
</dbReference>
<keyword evidence="2" id="KW-1185">Reference proteome</keyword>
<dbReference type="AlphaFoldDB" id="A0A316U3I6"/>
<dbReference type="RefSeq" id="XP_025347022.1">
    <property type="nucleotide sequence ID" value="XM_025495222.1"/>
</dbReference>
<dbReference type="GeneID" id="37016956"/>